<proteinExistence type="predicted"/>
<dbReference type="SUPFAM" id="SSF48452">
    <property type="entry name" value="TPR-like"/>
    <property type="match status" value="1"/>
</dbReference>
<evidence type="ECO:0008006" key="3">
    <source>
        <dbReference type="Google" id="ProtNLM"/>
    </source>
</evidence>
<name>A0ABV1BDN3_9FIRM</name>
<organism evidence="1 2">
    <name type="scientific">Blautia aquisgranensis</name>
    <dbReference type="NCBI Taxonomy" id="3133153"/>
    <lineage>
        <taxon>Bacteria</taxon>
        <taxon>Bacillati</taxon>
        <taxon>Bacillota</taxon>
        <taxon>Clostridia</taxon>
        <taxon>Lachnospirales</taxon>
        <taxon>Lachnospiraceae</taxon>
        <taxon>Blautia</taxon>
    </lineage>
</organism>
<keyword evidence="2" id="KW-1185">Reference proteome</keyword>
<dbReference type="InterPro" id="IPR011990">
    <property type="entry name" value="TPR-like_helical_dom_sf"/>
</dbReference>
<dbReference type="Proteomes" id="UP001473063">
    <property type="component" value="Unassembled WGS sequence"/>
</dbReference>
<dbReference type="EMBL" id="JBBMEJ010000002">
    <property type="protein sequence ID" value="MEQ2369865.1"/>
    <property type="molecule type" value="Genomic_DNA"/>
</dbReference>
<comment type="caution">
    <text evidence="1">The sequence shown here is derived from an EMBL/GenBank/DDBJ whole genome shotgun (WGS) entry which is preliminary data.</text>
</comment>
<sequence>MRKWDGRAGTERKSVRQKGKIMEKLWKRLETQMIQSYESMVKENSDMTVWNQAFDTMAEIVENGRDEDQDFAPELFVLDKSRDFMFNLKVWLNDYMEMLEQEEEQEQLEKVCRKLLELFAWKKESPSEIRFRLASSMLSLDKKEEAGVFCEKWYGQDKDDPVAATALIYARIADGKLKDAQKIVDRWLKKDEGYTEENAELLGAASFLQTVSGNVFA</sequence>
<protein>
    <recommendedName>
        <fullName evidence="3">Tetratricopeptide repeat protein</fullName>
    </recommendedName>
</protein>
<evidence type="ECO:0000313" key="2">
    <source>
        <dbReference type="Proteomes" id="UP001473063"/>
    </source>
</evidence>
<dbReference type="Gene3D" id="1.25.40.10">
    <property type="entry name" value="Tetratricopeptide repeat domain"/>
    <property type="match status" value="1"/>
</dbReference>
<gene>
    <name evidence="1" type="ORF">WMO28_02730</name>
</gene>
<accession>A0ABV1BDN3</accession>
<reference evidence="1 2" key="1">
    <citation type="submission" date="2024-03" db="EMBL/GenBank/DDBJ databases">
        <title>Human intestinal bacterial collection.</title>
        <authorList>
            <person name="Pauvert C."/>
            <person name="Hitch T.C.A."/>
            <person name="Clavel T."/>
        </authorList>
    </citation>
    <scope>NUCLEOTIDE SEQUENCE [LARGE SCALE GENOMIC DNA]</scope>
    <source>
        <strain evidence="1 2">CLA-JM-H16</strain>
    </source>
</reference>
<evidence type="ECO:0000313" key="1">
    <source>
        <dbReference type="EMBL" id="MEQ2369865.1"/>
    </source>
</evidence>